<keyword evidence="5 8" id="KW-0521">NADP</keyword>
<dbReference type="GO" id="GO:0046655">
    <property type="term" value="P:folic acid metabolic process"/>
    <property type="evidence" value="ECO:0007669"/>
    <property type="project" value="TreeGrafter"/>
</dbReference>
<evidence type="ECO:0000256" key="6">
    <source>
        <dbReference type="ARBA" id="ARBA00023002"/>
    </source>
</evidence>
<name>A0A399ELU3_9DEIN</name>
<comment type="function">
    <text evidence="7 8">Key enzyme in folate metabolism. Catalyzes an essential reaction for de novo glycine and purine synthesis, and for DNA precursor synthesis.</text>
</comment>
<dbReference type="GO" id="GO:0046452">
    <property type="term" value="P:dihydrofolate metabolic process"/>
    <property type="evidence" value="ECO:0007669"/>
    <property type="project" value="TreeGrafter"/>
</dbReference>
<keyword evidence="6 8" id="KW-0560">Oxidoreductase</keyword>
<dbReference type="Proteomes" id="UP000265800">
    <property type="component" value="Unassembled WGS sequence"/>
</dbReference>
<comment type="catalytic activity">
    <reaction evidence="8">
        <text>(6S)-5,6,7,8-tetrahydrofolate + NADP(+) = 7,8-dihydrofolate + NADPH + H(+)</text>
        <dbReference type="Rhea" id="RHEA:15009"/>
        <dbReference type="ChEBI" id="CHEBI:15378"/>
        <dbReference type="ChEBI" id="CHEBI:57451"/>
        <dbReference type="ChEBI" id="CHEBI:57453"/>
        <dbReference type="ChEBI" id="CHEBI:57783"/>
        <dbReference type="ChEBI" id="CHEBI:58349"/>
        <dbReference type="EC" id="1.5.1.3"/>
    </reaction>
</comment>
<protein>
    <recommendedName>
        <fullName evidence="3 8">Dihydrofolate reductase</fullName>
        <ecNumber evidence="3 8">1.5.1.3</ecNumber>
    </recommendedName>
</protein>
<comment type="similarity">
    <text evidence="2 8 9">Belongs to the dihydrofolate reductase family.</text>
</comment>
<feature type="domain" description="DHFR" evidence="10">
    <location>
        <begin position="3"/>
        <end position="159"/>
    </location>
</feature>
<dbReference type="PROSITE" id="PS51330">
    <property type="entry name" value="DHFR_2"/>
    <property type="match status" value="1"/>
</dbReference>
<dbReference type="GO" id="GO:0046654">
    <property type="term" value="P:tetrahydrofolate biosynthetic process"/>
    <property type="evidence" value="ECO:0007669"/>
    <property type="project" value="UniProtKB-UniPathway"/>
</dbReference>
<dbReference type="PANTHER" id="PTHR48069">
    <property type="entry name" value="DIHYDROFOLATE REDUCTASE"/>
    <property type="match status" value="1"/>
</dbReference>
<evidence type="ECO:0000256" key="4">
    <source>
        <dbReference type="ARBA" id="ARBA00022563"/>
    </source>
</evidence>
<organism evidence="11 12">
    <name type="scientific">Meiothermus luteus</name>
    <dbReference type="NCBI Taxonomy" id="2026184"/>
    <lineage>
        <taxon>Bacteria</taxon>
        <taxon>Thermotogati</taxon>
        <taxon>Deinococcota</taxon>
        <taxon>Deinococci</taxon>
        <taxon>Thermales</taxon>
        <taxon>Thermaceae</taxon>
        <taxon>Meiothermus</taxon>
    </lineage>
</organism>
<dbReference type="GO" id="GO:0006730">
    <property type="term" value="P:one-carbon metabolic process"/>
    <property type="evidence" value="ECO:0007669"/>
    <property type="project" value="UniProtKB-KW"/>
</dbReference>
<accession>A0A399ELU3</accession>
<dbReference type="Pfam" id="PF00186">
    <property type="entry name" value="DHFR_1"/>
    <property type="match status" value="1"/>
</dbReference>
<keyword evidence="12" id="KW-1185">Reference proteome</keyword>
<evidence type="ECO:0000256" key="2">
    <source>
        <dbReference type="ARBA" id="ARBA00009539"/>
    </source>
</evidence>
<dbReference type="SUPFAM" id="SSF53597">
    <property type="entry name" value="Dihydrofolate reductase-like"/>
    <property type="match status" value="1"/>
</dbReference>
<comment type="caution">
    <text evidence="11">The sequence shown here is derived from an EMBL/GenBank/DDBJ whole genome shotgun (WGS) entry which is preliminary data.</text>
</comment>
<evidence type="ECO:0000256" key="7">
    <source>
        <dbReference type="ARBA" id="ARBA00025067"/>
    </source>
</evidence>
<dbReference type="GO" id="GO:0005829">
    <property type="term" value="C:cytosol"/>
    <property type="evidence" value="ECO:0007669"/>
    <property type="project" value="TreeGrafter"/>
</dbReference>
<dbReference type="InterPro" id="IPR001796">
    <property type="entry name" value="DHFR_dom"/>
</dbReference>
<evidence type="ECO:0000256" key="5">
    <source>
        <dbReference type="ARBA" id="ARBA00022857"/>
    </source>
</evidence>
<reference evidence="11 12" key="1">
    <citation type="submission" date="2018-08" db="EMBL/GenBank/DDBJ databases">
        <title>Meiothermus luteus KCTC 52599 genome sequencing project.</title>
        <authorList>
            <person name="Da Costa M.S."/>
            <person name="Albuquerque L."/>
            <person name="Raposo P."/>
            <person name="Froufe H.J.C."/>
            <person name="Barroso C.S."/>
            <person name="Egas C."/>
        </authorList>
    </citation>
    <scope>NUCLEOTIDE SEQUENCE [LARGE SCALE GENOMIC DNA]</scope>
    <source>
        <strain evidence="11 12">KCTC 52599</strain>
    </source>
</reference>
<dbReference type="InterPro" id="IPR012259">
    <property type="entry name" value="DHFR"/>
</dbReference>
<evidence type="ECO:0000256" key="9">
    <source>
        <dbReference type="RuleBase" id="RU004474"/>
    </source>
</evidence>
<evidence type="ECO:0000256" key="1">
    <source>
        <dbReference type="ARBA" id="ARBA00004903"/>
    </source>
</evidence>
<comment type="pathway">
    <text evidence="1 8">Cofactor biosynthesis; tetrahydrofolate biosynthesis; 5,6,7,8-tetrahydrofolate from 7,8-dihydrofolate: step 1/1.</text>
</comment>
<dbReference type="PRINTS" id="PR00070">
    <property type="entry name" value="DHFR"/>
</dbReference>
<dbReference type="GO" id="GO:0070401">
    <property type="term" value="F:NADP+ binding"/>
    <property type="evidence" value="ECO:0007669"/>
    <property type="project" value="UniProtKB-ARBA"/>
</dbReference>
<dbReference type="UniPathway" id="UPA00077">
    <property type="reaction ID" value="UER00158"/>
</dbReference>
<evidence type="ECO:0000259" key="10">
    <source>
        <dbReference type="PROSITE" id="PS51330"/>
    </source>
</evidence>
<gene>
    <name evidence="11" type="primary">dhfrIII</name>
    <name evidence="11" type="ORF">Mlute_01733</name>
</gene>
<dbReference type="EC" id="1.5.1.3" evidence="3 8"/>
<dbReference type="PANTHER" id="PTHR48069:SF3">
    <property type="entry name" value="DIHYDROFOLATE REDUCTASE"/>
    <property type="match status" value="1"/>
</dbReference>
<dbReference type="RefSeq" id="WP_119360338.1">
    <property type="nucleotide sequence ID" value="NZ_QWKZ01000053.1"/>
</dbReference>
<evidence type="ECO:0000313" key="12">
    <source>
        <dbReference type="Proteomes" id="UP000265800"/>
    </source>
</evidence>
<evidence type="ECO:0000313" key="11">
    <source>
        <dbReference type="EMBL" id="RIH84928.1"/>
    </source>
</evidence>
<dbReference type="EMBL" id="QWKZ01000053">
    <property type="protein sequence ID" value="RIH84928.1"/>
    <property type="molecule type" value="Genomic_DNA"/>
</dbReference>
<keyword evidence="4 8" id="KW-0554">One-carbon metabolism</keyword>
<dbReference type="PROSITE" id="PS00075">
    <property type="entry name" value="DHFR_1"/>
    <property type="match status" value="1"/>
</dbReference>
<dbReference type="GO" id="GO:0004146">
    <property type="term" value="F:dihydrofolate reductase activity"/>
    <property type="evidence" value="ECO:0007669"/>
    <property type="project" value="UniProtKB-EC"/>
</dbReference>
<sequence length="161" mass="18335">MRKIALIAALDKNRAIGRQGALPWHLPDDLRRFRALTLGKTVLMGRKTFDSIGRPLPKRRNLVLTRQTSLRLEGAEVVGSLEEALARDEELWVIGGGEVYALALPLATHLYLTQVDTLVDGADAFFPEWAPDGWSLVYRERHPADERHAFAFEYLDFVRRR</sequence>
<dbReference type="PIRSF" id="PIRSF000194">
    <property type="entry name" value="DHFR"/>
    <property type="match status" value="1"/>
</dbReference>
<dbReference type="OrthoDB" id="9804315at2"/>
<dbReference type="FunFam" id="3.40.430.10:FF:000001">
    <property type="entry name" value="Dihydrofolate reductase"/>
    <property type="match status" value="1"/>
</dbReference>
<dbReference type="CDD" id="cd00209">
    <property type="entry name" value="DHFR"/>
    <property type="match status" value="1"/>
</dbReference>
<dbReference type="AlphaFoldDB" id="A0A399ELU3"/>
<evidence type="ECO:0000256" key="3">
    <source>
        <dbReference type="ARBA" id="ARBA00012856"/>
    </source>
</evidence>
<evidence type="ECO:0000256" key="8">
    <source>
        <dbReference type="PIRNR" id="PIRNR000194"/>
    </source>
</evidence>
<dbReference type="Gene3D" id="3.40.430.10">
    <property type="entry name" value="Dihydrofolate Reductase, subunit A"/>
    <property type="match status" value="1"/>
</dbReference>
<proteinExistence type="inferred from homology"/>
<dbReference type="InterPro" id="IPR017925">
    <property type="entry name" value="DHFR_CS"/>
</dbReference>
<dbReference type="InterPro" id="IPR024072">
    <property type="entry name" value="DHFR-like_dom_sf"/>
</dbReference>